<comment type="similarity">
    <text evidence="1">Belongs to the ComF/GntX family.</text>
</comment>
<dbReference type="InterPro" id="IPR029057">
    <property type="entry name" value="PRTase-like"/>
</dbReference>
<dbReference type="InterPro" id="IPR051910">
    <property type="entry name" value="ComF/GntX_DNA_util-trans"/>
</dbReference>
<dbReference type="SUPFAM" id="SSF53271">
    <property type="entry name" value="PRTase-like"/>
    <property type="match status" value="1"/>
</dbReference>
<proteinExistence type="inferred from homology"/>
<name>A0A1V3A1C7_9GAMM</name>
<evidence type="ECO:0000259" key="3">
    <source>
        <dbReference type="Pfam" id="PF18912"/>
    </source>
</evidence>
<dbReference type="AlphaFoldDB" id="A0A1V3A1C7"/>
<reference evidence="4 5" key="1">
    <citation type="submission" date="2017-02" db="EMBL/GenBank/DDBJ databases">
        <title>Genomic diversity within the haloalkaliphilic genus Thioalkalivibrio.</title>
        <authorList>
            <person name="Ahn A.-C."/>
            <person name="Meier-Kolthoff J."/>
            <person name="Overmars L."/>
            <person name="Richter M."/>
            <person name="Woyke T."/>
            <person name="Sorokin D.Y."/>
            <person name="Muyzer G."/>
        </authorList>
    </citation>
    <scope>NUCLEOTIDE SEQUENCE [LARGE SCALE GENOMIC DNA]</scope>
    <source>
        <strain evidence="4 5">HL17</strain>
    </source>
</reference>
<sequence>MRVRRWLEGPFPSACGLCGTGVGPGEALCAGCLAELERVVAPCPRCGEPDTVAGPCPRCRDREPRLAALHAPWRYTWPLDRLILARKHADDATAARVLRELARRAAVELADARRAVEQGPDCVVPVPLHPERYRERGFNQALELAREAARVLEAPLAARLVVRVRATESQQGLGRRERRRNVARAFALRPGAEFPEAARVLLVDDVATTGATLDALAEVLYAAGAARVEALTLARA</sequence>
<dbReference type="Pfam" id="PF18912">
    <property type="entry name" value="DZR_2"/>
    <property type="match status" value="1"/>
</dbReference>
<dbReference type="PANTHER" id="PTHR47505:SF1">
    <property type="entry name" value="DNA UTILIZATION PROTEIN YHGH"/>
    <property type="match status" value="1"/>
</dbReference>
<gene>
    <name evidence="4" type="ORF">B1A74_01750</name>
</gene>
<comment type="caution">
    <text evidence="4">The sequence shown here is derived from an EMBL/GenBank/DDBJ whole genome shotgun (WGS) entry which is preliminary data.</text>
</comment>
<dbReference type="PANTHER" id="PTHR47505">
    <property type="entry name" value="DNA UTILIZATION PROTEIN YHGH"/>
    <property type="match status" value="1"/>
</dbReference>
<keyword evidence="5" id="KW-1185">Reference proteome</keyword>
<evidence type="ECO:0000256" key="1">
    <source>
        <dbReference type="ARBA" id="ARBA00008007"/>
    </source>
</evidence>
<protein>
    <recommendedName>
        <fullName evidence="6">Phosphoribosyltransferase</fullName>
    </recommendedName>
</protein>
<organism evidence="4 5">
    <name type="scientific">Thioalkalivibrio halophilus</name>
    <dbReference type="NCBI Taxonomy" id="252474"/>
    <lineage>
        <taxon>Bacteria</taxon>
        <taxon>Pseudomonadati</taxon>
        <taxon>Pseudomonadota</taxon>
        <taxon>Gammaproteobacteria</taxon>
        <taxon>Chromatiales</taxon>
        <taxon>Ectothiorhodospiraceae</taxon>
        <taxon>Thioalkalivibrio</taxon>
    </lineage>
</organism>
<evidence type="ECO:0000313" key="4">
    <source>
        <dbReference type="EMBL" id="OOC11141.1"/>
    </source>
</evidence>
<dbReference type="InterPro" id="IPR000836">
    <property type="entry name" value="PRTase_dom"/>
</dbReference>
<accession>A0A1V3A1C7</accession>
<feature type="domain" description="Phosphoribosyltransferase" evidence="2">
    <location>
        <begin position="141"/>
        <end position="234"/>
    </location>
</feature>
<dbReference type="Proteomes" id="UP000189177">
    <property type="component" value="Unassembled WGS sequence"/>
</dbReference>
<evidence type="ECO:0008006" key="6">
    <source>
        <dbReference type="Google" id="ProtNLM"/>
    </source>
</evidence>
<dbReference type="CDD" id="cd06223">
    <property type="entry name" value="PRTases_typeI"/>
    <property type="match status" value="1"/>
</dbReference>
<dbReference type="Gene3D" id="3.40.50.2020">
    <property type="match status" value="1"/>
</dbReference>
<dbReference type="Pfam" id="PF00156">
    <property type="entry name" value="Pribosyltran"/>
    <property type="match status" value="1"/>
</dbReference>
<dbReference type="InterPro" id="IPR044005">
    <property type="entry name" value="DZR_2"/>
</dbReference>
<evidence type="ECO:0000259" key="2">
    <source>
        <dbReference type="Pfam" id="PF00156"/>
    </source>
</evidence>
<dbReference type="OrthoDB" id="9793412at2"/>
<dbReference type="RefSeq" id="WP_077243592.1">
    <property type="nucleotide sequence ID" value="NZ_MUZR01000006.1"/>
</dbReference>
<dbReference type="EMBL" id="MUZR01000006">
    <property type="protein sequence ID" value="OOC11141.1"/>
    <property type="molecule type" value="Genomic_DNA"/>
</dbReference>
<dbReference type="STRING" id="252474.B1A74_01750"/>
<feature type="domain" description="Double zinc ribbon" evidence="3">
    <location>
        <begin position="11"/>
        <end position="60"/>
    </location>
</feature>
<evidence type="ECO:0000313" key="5">
    <source>
        <dbReference type="Proteomes" id="UP000189177"/>
    </source>
</evidence>